<evidence type="ECO:0000313" key="3">
    <source>
        <dbReference type="EMBL" id="STX36471.1"/>
    </source>
</evidence>
<evidence type="ECO:0000313" key="5">
    <source>
        <dbReference type="Proteomes" id="UP000255316"/>
    </source>
</evidence>
<evidence type="ECO:0000313" key="2">
    <source>
        <dbReference type="EMBL" id="KTC86204.1"/>
    </source>
</evidence>
<reference evidence="2 4" key="1">
    <citation type="submission" date="2015-11" db="EMBL/GenBank/DDBJ databases">
        <title>Genomic analysis of 38 Legionella species identifies large and diverse effector repertoires.</title>
        <authorList>
            <person name="Burstein D."/>
            <person name="Amaro F."/>
            <person name="Zusman T."/>
            <person name="Lifshitz Z."/>
            <person name="Cohen O."/>
            <person name="Gilbert J.A."/>
            <person name="Pupko T."/>
            <person name="Shuman H.A."/>
            <person name="Segal G."/>
        </authorList>
    </citation>
    <scope>NUCLEOTIDE SEQUENCE [LARGE SCALE GENOMIC DNA]</scope>
    <source>
        <strain evidence="2 4">CDC#72-OH-14</strain>
    </source>
</reference>
<dbReference type="SUPFAM" id="SSF54001">
    <property type="entry name" value="Cysteine proteinases"/>
    <property type="match status" value="1"/>
</dbReference>
<dbReference type="EMBL" id="UGNX01000001">
    <property type="protein sequence ID" value="STX36471.1"/>
    <property type="molecule type" value="Genomic_DNA"/>
</dbReference>
<dbReference type="Proteomes" id="UP000054854">
    <property type="component" value="Unassembled WGS sequence"/>
</dbReference>
<evidence type="ECO:0000256" key="1">
    <source>
        <dbReference type="ARBA" id="ARBA00006547"/>
    </source>
</evidence>
<gene>
    <name evidence="3" type="primary">nat</name>
    <name evidence="2" type="ORF">Lcin_1664</name>
    <name evidence="3" type="ORF">NCTC12438_03104</name>
</gene>
<dbReference type="InterPro" id="IPR001447">
    <property type="entry name" value="Arylamine_N-AcTrfase"/>
</dbReference>
<accession>A0A378IPR4</accession>
<dbReference type="EMBL" id="LNXX01000027">
    <property type="protein sequence ID" value="KTC86204.1"/>
    <property type="molecule type" value="Genomic_DNA"/>
</dbReference>
<reference evidence="3 5" key="2">
    <citation type="submission" date="2018-06" db="EMBL/GenBank/DDBJ databases">
        <authorList>
            <consortium name="Pathogen Informatics"/>
            <person name="Doyle S."/>
        </authorList>
    </citation>
    <scope>NUCLEOTIDE SEQUENCE [LARGE SCALE GENOMIC DNA]</scope>
    <source>
        <strain evidence="3 5">NCTC12438</strain>
    </source>
</reference>
<dbReference type="Proteomes" id="UP000255316">
    <property type="component" value="Unassembled WGS sequence"/>
</dbReference>
<dbReference type="InterPro" id="IPR038765">
    <property type="entry name" value="Papain-like_cys_pep_sf"/>
</dbReference>
<keyword evidence="4" id="KW-1185">Reference proteome</keyword>
<sequence>MVSDDTLEFISLMYNHIAIIKKYNRTGFMTINLQHYLLKIKTVYHPLEHLTTEEKIDYLKEIYFSHVKTFPYSNFKLREIAKQHPLNRSSLSFFSYQTLLSSKHDGYCFQSSELLYDALSQLGYEVSLCAARVLLGAAINAPEILALPPTHFIVTVTIDNKKFLLDPGLGSSAPRFPILITGINEPIVQNEDVFKFYPAGNVSVLEKKTSQGWLRLMQTDFTPLNEKNAQMNLLKLGFHPTPLAIRDTKTVVGIITEHGRKSLIWDAQSKQLKFSKQEGKEQIQKILSNFEEGSHLLAEEFGIHHISAAKLKIHCTETVLPKPIKPWTVNFPLDERELSEMQTNLKLS</sequence>
<dbReference type="GO" id="GO:0004060">
    <property type="term" value="F:arylamine N-acetyltransferase activity"/>
    <property type="evidence" value="ECO:0007669"/>
    <property type="project" value="UniProtKB-EC"/>
</dbReference>
<keyword evidence="3" id="KW-0012">Acyltransferase</keyword>
<dbReference type="Pfam" id="PF00797">
    <property type="entry name" value="Acetyltransf_2"/>
    <property type="match status" value="1"/>
</dbReference>
<dbReference type="EC" id="2.3.1.5" evidence="3"/>
<dbReference type="PANTHER" id="PTHR11786">
    <property type="entry name" value="N-HYDROXYARYLAMINE O-ACETYLTRANSFERASE"/>
    <property type="match status" value="1"/>
</dbReference>
<dbReference type="Gene3D" id="3.30.2140.20">
    <property type="match status" value="1"/>
</dbReference>
<organism evidence="3 5">
    <name type="scientific">Legionella cincinnatiensis</name>
    <dbReference type="NCBI Taxonomy" id="28085"/>
    <lineage>
        <taxon>Bacteria</taxon>
        <taxon>Pseudomonadati</taxon>
        <taxon>Pseudomonadota</taxon>
        <taxon>Gammaproteobacteria</taxon>
        <taxon>Legionellales</taxon>
        <taxon>Legionellaceae</taxon>
        <taxon>Legionella</taxon>
    </lineage>
</organism>
<name>A0A378IPR4_9GAMM</name>
<dbReference type="AlphaFoldDB" id="A0A378IPR4"/>
<proteinExistence type="inferred from homology"/>
<protein>
    <submittedName>
        <fullName evidence="2 3">N-hydroxyarylamine O-acetyltransferase</fullName>
        <ecNumber evidence="3">2.3.1.5</ecNumber>
    </submittedName>
</protein>
<comment type="similarity">
    <text evidence="1">Belongs to the arylamine N-acetyltransferase family.</text>
</comment>
<evidence type="ECO:0000313" key="4">
    <source>
        <dbReference type="Proteomes" id="UP000054854"/>
    </source>
</evidence>
<dbReference type="PANTHER" id="PTHR11786:SF0">
    <property type="entry name" value="ARYLAMINE N-ACETYLTRANSFERASE 4-RELATED"/>
    <property type="match status" value="1"/>
</dbReference>
<dbReference type="InterPro" id="IPR053710">
    <property type="entry name" value="Arylamine_NAT_domain_sf"/>
</dbReference>
<keyword evidence="3" id="KW-0808">Transferase</keyword>
<dbReference type="STRING" id="28085.Lcin_1664"/>